<dbReference type="Gene3D" id="2.10.25.10">
    <property type="entry name" value="Laminin"/>
    <property type="match status" value="2"/>
</dbReference>
<comment type="caution">
    <text evidence="3">Lacks conserved residue(s) required for the propagation of feature annotation.</text>
</comment>
<dbReference type="InterPro" id="IPR000742">
    <property type="entry name" value="EGF"/>
</dbReference>
<evidence type="ECO:0000256" key="1">
    <source>
        <dbReference type="ARBA" id="ARBA00022536"/>
    </source>
</evidence>
<dbReference type="EMBL" id="JAPWTK010000109">
    <property type="protein sequence ID" value="KAJ8949807.1"/>
    <property type="molecule type" value="Genomic_DNA"/>
</dbReference>
<feature type="disulfide bond" evidence="3">
    <location>
        <begin position="58"/>
        <end position="75"/>
    </location>
</feature>
<evidence type="ECO:0000256" key="3">
    <source>
        <dbReference type="PROSITE-ProRule" id="PRU00076"/>
    </source>
</evidence>
<evidence type="ECO:0000259" key="4">
    <source>
        <dbReference type="PROSITE" id="PS50026"/>
    </source>
</evidence>
<keyword evidence="1 3" id="KW-0245">EGF-like domain</keyword>
<feature type="disulfide bond" evidence="3">
    <location>
        <begin position="102"/>
        <end position="119"/>
    </location>
</feature>
<evidence type="ECO:0000256" key="2">
    <source>
        <dbReference type="ARBA" id="ARBA00023157"/>
    </source>
</evidence>
<evidence type="ECO:0000313" key="6">
    <source>
        <dbReference type="Proteomes" id="UP001162162"/>
    </source>
</evidence>
<dbReference type="PROSITE" id="PS50026">
    <property type="entry name" value="EGF_3"/>
    <property type="match status" value="2"/>
</dbReference>
<dbReference type="PROSITE" id="PS01186">
    <property type="entry name" value="EGF_2"/>
    <property type="match status" value="2"/>
</dbReference>
<keyword evidence="6" id="KW-1185">Reference proteome</keyword>
<proteinExistence type="predicted"/>
<protein>
    <recommendedName>
        <fullName evidence="4">EGF-like domain-containing protein</fullName>
    </recommendedName>
</protein>
<dbReference type="AlphaFoldDB" id="A0AAV8YGW2"/>
<evidence type="ECO:0000313" key="5">
    <source>
        <dbReference type="EMBL" id="KAJ8949807.1"/>
    </source>
</evidence>
<feature type="domain" description="EGF-like" evidence="4">
    <location>
        <begin position="49"/>
        <end position="90"/>
    </location>
</feature>
<reference evidence="5" key="1">
    <citation type="journal article" date="2023" name="Insect Mol. Biol.">
        <title>Genome sequencing provides insights into the evolution of gene families encoding plant cell wall-degrading enzymes in longhorned beetles.</title>
        <authorList>
            <person name="Shin N.R."/>
            <person name="Okamura Y."/>
            <person name="Kirsch R."/>
            <person name="Pauchet Y."/>
        </authorList>
    </citation>
    <scope>NUCLEOTIDE SEQUENCE</scope>
    <source>
        <strain evidence="5">AMC_N1</strain>
    </source>
</reference>
<dbReference type="Proteomes" id="UP001162162">
    <property type="component" value="Unassembled WGS sequence"/>
</dbReference>
<organism evidence="5 6">
    <name type="scientific">Aromia moschata</name>
    <dbReference type="NCBI Taxonomy" id="1265417"/>
    <lineage>
        <taxon>Eukaryota</taxon>
        <taxon>Metazoa</taxon>
        <taxon>Ecdysozoa</taxon>
        <taxon>Arthropoda</taxon>
        <taxon>Hexapoda</taxon>
        <taxon>Insecta</taxon>
        <taxon>Pterygota</taxon>
        <taxon>Neoptera</taxon>
        <taxon>Endopterygota</taxon>
        <taxon>Coleoptera</taxon>
        <taxon>Polyphaga</taxon>
        <taxon>Cucujiformia</taxon>
        <taxon>Chrysomeloidea</taxon>
        <taxon>Cerambycidae</taxon>
        <taxon>Cerambycinae</taxon>
        <taxon>Callichromatini</taxon>
        <taxon>Aromia</taxon>
    </lineage>
</organism>
<dbReference type="InterPro" id="IPR024731">
    <property type="entry name" value="NELL2-like_EGF"/>
</dbReference>
<gene>
    <name evidence="5" type="ORF">NQ318_000505</name>
</gene>
<dbReference type="Pfam" id="PF12947">
    <property type="entry name" value="EGF_3"/>
    <property type="match status" value="1"/>
</dbReference>
<dbReference type="SMART" id="SM00181">
    <property type="entry name" value="EGF"/>
    <property type="match status" value="2"/>
</dbReference>
<accession>A0AAV8YGW2</accession>
<name>A0AAV8YGW2_9CUCU</name>
<sequence>MNKDNGPIPTSPLFALINKDSYGSVNRDNKFGINSARHARDSQYQCVRIAGSCGGGICAENAECLFDDQVPTFYCACKQGYVGDGITECKERVAGCDTLNNCGIHASCQYNPEAYTYKCICNEGFFGDGLSCYAERNCHIDPSMCDVHAVCLTEPVNTVTDVLTVTAAYYLNASYYQYMLNLHKYKVTKRP</sequence>
<feature type="domain" description="EGF-like" evidence="4">
    <location>
        <begin position="92"/>
        <end position="133"/>
    </location>
</feature>
<keyword evidence="2 3" id="KW-1015">Disulfide bond</keyword>
<comment type="caution">
    <text evidence="5">The sequence shown here is derived from an EMBL/GenBank/DDBJ whole genome shotgun (WGS) entry which is preliminary data.</text>
</comment>